<dbReference type="PANTHER" id="PTHR12788:SF10">
    <property type="entry name" value="PROTEIN-TYROSINE SULFOTRANSFERASE"/>
    <property type="match status" value="1"/>
</dbReference>
<dbReference type="InterPro" id="IPR026634">
    <property type="entry name" value="TPST-like"/>
</dbReference>
<dbReference type="KEGG" id="ttu:TERTU_2349"/>
<reference evidence="2 3" key="1">
    <citation type="journal article" date="2009" name="PLoS ONE">
        <title>The complete genome of Teredinibacter turnerae T7901: an intracellular endosymbiont of marine wood-boring bivalves (shipworms).</title>
        <authorList>
            <person name="Yang J.C."/>
            <person name="Madupu R."/>
            <person name="Durkin A.S."/>
            <person name="Ekborg N.A."/>
            <person name="Pedamallu C.S."/>
            <person name="Hostetler J.B."/>
            <person name="Radune D."/>
            <person name="Toms B.S."/>
            <person name="Henrissat B."/>
            <person name="Coutinho P.M."/>
            <person name="Schwarz S."/>
            <person name="Field L."/>
            <person name="Trindade-Silva A.E."/>
            <person name="Soares C.A.G."/>
            <person name="Elshahawi S."/>
            <person name="Hanora A."/>
            <person name="Schmidt E.W."/>
            <person name="Haygood M.G."/>
            <person name="Posfai J."/>
            <person name="Benner J."/>
            <person name="Madinger C."/>
            <person name="Nove J."/>
            <person name="Anton B."/>
            <person name="Chaudhary K."/>
            <person name="Foster J."/>
            <person name="Holman A."/>
            <person name="Kumar S."/>
            <person name="Lessard P.A."/>
            <person name="Luyten Y.A."/>
            <person name="Slatko B."/>
            <person name="Wood N."/>
            <person name="Wu B."/>
            <person name="Teplitski M."/>
            <person name="Mougous J.D."/>
            <person name="Ward N."/>
            <person name="Eisen J.A."/>
            <person name="Badger J.H."/>
            <person name="Distel D.L."/>
        </authorList>
    </citation>
    <scope>NUCLEOTIDE SEQUENCE [LARGE SCALE GENOMIC DNA]</scope>
    <source>
        <strain evidence="3">ATCC 39867 / T7901</strain>
    </source>
</reference>
<dbReference type="STRING" id="377629.TERTU_2349"/>
<dbReference type="HOGENOM" id="CLU_046916_1_2_6"/>
<dbReference type="InterPro" id="IPR027417">
    <property type="entry name" value="P-loop_NTPase"/>
</dbReference>
<accession>C5BK92</accession>
<name>C5BK92_TERTT</name>
<organism evidence="2 3">
    <name type="scientific">Teredinibacter turnerae (strain ATCC 39867 / T7901)</name>
    <dbReference type="NCBI Taxonomy" id="377629"/>
    <lineage>
        <taxon>Bacteria</taxon>
        <taxon>Pseudomonadati</taxon>
        <taxon>Pseudomonadota</taxon>
        <taxon>Gammaproteobacteria</taxon>
        <taxon>Cellvibrionales</taxon>
        <taxon>Cellvibrionaceae</taxon>
        <taxon>Teredinibacter</taxon>
    </lineage>
</organism>
<evidence type="ECO:0000313" key="3">
    <source>
        <dbReference type="Proteomes" id="UP000009080"/>
    </source>
</evidence>
<keyword evidence="3" id="KW-1185">Reference proteome</keyword>
<dbReference type="SUPFAM" id="SSF52540">
    <property type="entry name" value="P-loop containing nucleoside triphosphate hydrolases"/>
    <property type="match status" value="1"/>
</dbReference>
<evidence type="ECO:0000256" key="1">
    <source>
        <dbReference type="ARBA" id="ARBA00022679"/>
    </source>
</evidence>
<dbReference type="PANTHER" id="PTHR12788">
    <property type="entry name" value="PROTEIN-TYROSINE SULFOTRANSFERASE 2"/>
    <property type="match status" value="1"/>
</dbReference>
<dbReference type="GO" id="GO:0008476">
    <property type="term" value="F:protein-tyrosine sulfotransferase activity"/>
    <property type="evidence" value="ECO:0007669"/>
    <property type="project" value="InterPro"/>
</dbReference>
<keyword evidence="1" id="KW-0808">Transferase</keyword>
<evidence type="ECO:0000313" key="2">
    <source>
        <dbReference type="EMBL" id="ACR14442.1"/>
    </source>
</evidence>
<dbReference type="eggNOG" id="COG0457">
    <property type="taxonomic scope" value="Bacteria"/>
</dbReference>
<dbReference type="EMBL" id="CP001614">
    <property type="protein sequence ID" value="ACR14442.1"/>
    <property type="molecule type" value="Genomic_DNA"/>
</dbReference>
<dbReference type="RefSeq" id="WP_015820556.1">
    <property type="nucleotide sequence ID" value="NC_012997.1"/>
</dbReference>
<dbReference type="AlphaFoldDB" id="C5BK92"/>
<protein>
    <submittedName>
        <fullName evidence="2">Sulfotransferase</fullName>
    </submittedName>
</protein>
<gene>
    <name evidence="2" type="ordered locus">TERTU_2349</name>
</gene>
<dbReference type="Pfam" id="PF13469">
    <property type="entry name" value="Sulfotransfer_3"/>
    <property type="match status" value="1"/>
</dbReference>
<dbReference type="Proteomes" id="UP000009080">
    <property type="component" value="Chromosome"/>
</dbReference>
<sequence>MTHPSMMLHSVSARLKWRNERKKDQRLQDAGWYDLAARSQLAPVFIGGCGRSGTTLFKELLNRHSLCACGPETSLYGLPHNLQNISVPWDIDYDHLKAMQQKSRNLIEFADAFAMEFLRSEGKQIWVEKTPNNVRAIEKILTWYPKGKFIHLIRDGRDVVCSLRHHPKERVKDGKIVPIKTTNSISKCATRWLNDTMRGLAFKSHPRCLEVRYEALTETPEESLQRICRFIGIDFEPVMLSGSGEKSCRSGQNMNNHNASDNISAKSVARWKTDLTATEREDFINIAGELLITLGYAQDHSWAES</sequence>
<proteinExistence type="predicted"/>
<dbReference type="Gene3D" id="3.40.50.300">
    <property type="entry name" value="P-loop containing nucleotide triphosphate hydrolases"/>
    <property type="match status" value="1"/>
</dbReference>